<feature type="signal peptide" evidence="3">
    <location>
        <begin position="1"/>
        <end position="19"/>
    </location>
</feature>
<dbReference type="AlphaFoldDB" id="A0A1F6EE23"/>
<accession>A0A1F6EE23</accession>
<gene>
    <name evidence="5" type="ORF">A3A35_02350</name>
</gene>
<dbReference type="InterPro" id="IPR001322">
    <property type="entry name" value="Lamin_tail_dom"/>
</dbReference>
<feature type="domain" description="LTD" evidence="4">
    <location>
        <begin position="11"/>
        <end position="154"/>
    </location>
</feature>
<proteinExistence type="predicted"/>
<dbReference type="Proteomes" id="UP000179115">
    <property type="component" value="Unassembled WGS sequence"/>
</dbReference>
<dbReference type="PROSITE" id="PS51841">
    <property type="entry name" value="LTD"/>
    <property type="match status" value="1"/>
</dbReference>
<organism evidence="5 6">
    <name type="scientific">Candidatus Kaiserbacteria bacterium RIFCSPLOWO2_01_FULL_51_21</name>
    <dbReference type="NCBI Taxonomy" id="1798508"/>
    <lineage>
        <taxon>Bacteria</taxon>
        <taxon>Candidatus Kaiseribacteriota</taxon>
    </lineage>
</organism>
<dbReference type="SUPFAM" id="SSF74853">
    <property type="entry name" value="Lamin A/C globular tail domain"/>
    <property type="match status" value="1"/>
</dbReference>
<protein>
    <recommendedName>
        <fullName evidence="4">LTD domain-containing protein</fullName>
    </recommendedName>
</protein>
<dbReference type="EMBL" id="MFLV01000005">
    <property type="protein sequence ID" value="OGG71913.1"/>
    <property type="molecule type" value="Genomic_DNA"/>
</dbReference>
<reference evidence="5 6" key="1">
    <citation type="journal article" date="2016" name="Nat. Commun.">
        <title>Thousands of microbial genomes shed light on interconnected biogeochemical processes in an aquifer system.</title>
        <authorList>
            <person name="Anantharaman K."/>
            <person name="Brown C.T."/>
            <person name="Hug L.A."/>
            <person name="Sharon I."/>
            <person name="Castelle C.J."/>
            <person name="Probst A.J."/>
            <person name="Thomas B.C."/>
            <person name="Singh A."/>
            <person name="Wilkins M.J."/>
            <person name="Karaoz U."/>
            <person name="Brodie E.L."/>
            <person name="Williams K.H."/>
            <person name="Hubbard S.S."/>
            <person name="Banfield J.F."/>
        </authorList>
    </citation>
    <scope>NUCLEOTIDE SEQUENCE [LARGE SCALE GENOMIC DNA]</scope>
</reference>
<feature type="chain" id="PRO_5009524144" description="LTD domain-containing protein" evidence="3">
    <location>
        <begin position="20"/>
        <end position="274"/>
    </location>
</feature>
<comment type="caution">
    <text evidence="5">The sequence shown here is derived from an EMBL/GenBank/DDBJ whole genome shotgun (WGS) entry which is preliminary data.</text>
</comment>
<feature type="transmembrane region" description="Helical" evidence="2">
    <location>
        <begin position="241"/>
        <end position="262"/>
    </location>
</feature>
<feature type="compositionally biased region" description="Polar residues" evidence="1">
    <location>
        <begin position="161"/>
        <end position="173"/>
    </location>
</feature>
<keyword evidence="2" id="KW-1133">Transmembrane helix</keyword>
<evidence type="ECO:0000259" key="4">
    <source>
        <dbReference type="PROSITE" id="PS51841"/>
    </source>
</evidence>
<name>A0A1F6EE23_9BACT</name>
<evidence type="ECO:0000313" key="5">
    <source>
        <dbReference type="EMBL" id="OGG71913.1"/>
    </source>
</evidence>
<evidence type="ECO:0000256" key="3">
    <source>
        <dbReference type="SAM" id="SignalP"/>
    </source>
</evidence>
<keyword evidence="2" id="KW-0472">Membrane</keyword>
<evidence type="ECO:0000256" key="1">
    <source>
        <dbReference type="SAM" id="MobiDB-lite"/>
    </source>
</evidence>
<dbReference type="InterPro" id="IPR036415">
    <property type="entry name" value="Lamin_tail_dom_sf"/>
</dbReference>
<feature type="compositionally biased region" description="Polar residues" evidence="1">
    <location>
        <begin position="181"/>
        <end position="190"/>
    </location>
</feature>
<dbReference type="Pfam" id="PF00932">
    <property type="entry name" value="LTD"/>
    <property type="match status" value="1"/>
</dbReference>
<dbReference type="STRING" id="1798508.A3A35_02350"/>
<feature type="region of interest" description="Disordered" evidence="1">
    <location>
        <begin position="153"/>
        <end position="191"/>
    </location>
</feature>
<keyword evidence="2" id="KW-0812">Transmembrane</keyword>
<evidence type="ECO:0000256" key="2">
    <source>
        <dbReference type="SAM" id="Phobius"/>
    </source>
</evidence>
<keyword evidence="3" id="KW-0732">Signal</keyword>
<sequence length="274" mass="28406">MIRHMAFLALSLLPFSAGAQVVVSEIMYDLPGADTKREWIEIHNTGSAAVDLMGWKLFEASTNHAIATTTAGQSLILGADAYAIIADNPTIFFVDWPKFNGALFDSTFSLSNTGETLVLRDATTINVDTATYNSDMGAAGDGNVLVRSGTTFVPQAPTPGSGESASPLHQSSVPAVPAVSPTAQNNTVSPRSPLPKVVAVAASGVLAEASPRVQEATPPDSGVRAAVATDIGAPVADARDLMLYLIGLAVIIVAGVGAVLFWKSGESDEIKILE</sequence>
<dbReference type="Gene3D" id="2.60.40.1260">
    <property type="entry name" value="Lamin Tail domain"/>
    <property type="match status" value="1"/>
</dbReference>
<evidence type="ECO:0000313" key="6">
    <source>
        <dbReference type="Proteomes" id="UP000179115"/>
    </source>
</evidence>